<dbReference type="InterPro" id="IPR036179">
    <property type="entry name" value="Ig-like_dom_sf"/>
</dbReference>
<dbReference type="Gene3D" id="3.80.10.10">
    <property type="entry name" value="Ribonuclease Inhibitor"/>
    <property type="match status" value="2"/>
</dbReference>
<dbReference type="STRING" id="188477.A0A433SUU7"/>
<dbReference type="InterPro" id="IPR003591">
    <property type="entry name" value="Leu-rich_rpt_typical-subtyp"/>
</dbReference>
<organism evidence="10 11">
    <name type="scientific">Elysia chlorotica</name>
    <name type="common">Eastern emerald elysia</name>
    <name type="synonym">Sea slug</name>
    <dbReference type="NCBI Taxonomy" id="188477"/>
    <lineage>
        <taxon>Eukaryota</taxon>
        <taxon>Metazoa</taxon>
        <taxon>Spiralia</taxon>
        <taxon>Lophotrochozoa</taxon>
        <taxon>Mollusca</taxon>
        <taxon>Gastropoda</taxon>
        <taxon>Heterobranchia</taxon>
        <taxon>Euthyneura</taxon>
        <taxon>Panpulmonata</taxon>
        <taxon>Sacoglossa</taxon>
        <taxon>Placobranchoidea</taxon>
        <taxon>Plakobranchidae</taxon>
        <taxon>Elysia</taxon>
    </lineage>
</organism>
<dbReference type="SMART" id="SM00369">
    <property type="entry name" value="LRR_TYP"/>
    <property type="match status" value="5"/>
</dbReference>
<dbReference type="InterPro" id="IPR032675">
    <property type="entry name" value="LRR_dom_sf"/>
</dbReference>
<dbReference type="InterPro" id="IPR007110">
    <property type="entry name" value="Ig-like_dom"/>
</dbReference>
<evidence type="ECO:0000256" key="1">
    <source>
        <dbReference type="ARBA" id="ARBA00022614"/>
    </source>
</evidence>
<comment type="caution">
    <text evidence="10">The sequence shown here is derived from an EMBL/GenBank/DDBJ whole genome shotgun (WGS) entry which is preliminary data.</text>
</comment>
<dbReference type="InterPro" id="IPR001611">
    <property type="entry name" value="Leu-rich_rpt"/>
</dbReference>
<dbReference type="InterPro" id="IPR050467">
    <property type="entry name" value="LRFN"/>
</dbReference>
<dbReference type="InterPro" id="IPR013783">
    <property type="entry name" value="Ig-like_fold"/>
</dbReference>
<reference evidence="10 11" key="1">
    <citation type="submission" date="2019-01" db="EMBL/GenBank/DDBJ databases">
        <title>A draft genome assembly of the solar-powered sea slug Elysia chlorotica.</title>
        <authorList>
            <person name="Cai H."/>
            <person name="Li Q."/>
            <person name="Fang X."/>
            <person name="Li J."/>
            <person name="Curtis N.E."/>
            <person name="Altenburger A."/>
            <person name="Shibata T."/>
            <person name="Feng M."/>
            <person name="Maeda T."/>
            <person name="Schwartz J.A."/>
            <person name="Shigenobu S."/>
            <person name="Lundholm N."/>
            <person name="Nishiyama T."/>
            <person name="Yang H."/>
            <person name="Hasebe M."/>
            <person name="Li S."/>
            <person name="Pierce S.K."/>
            <person name="Wang J."/>
        </authorList>
    </citation>
    <scope>NUCLEOTIDE SEQUENCE [LARGE SCALE GENOMIC DNA]</scope>
    <source>
        <strain evidence="10">EC2010</strain>
        <tissue evidence="10">Whole organism of an adult</tissue>
    </source>
</reference>
<dbReference type="PROSITE" id="PS51450">
    <property type="entry name" value="LRR"/>
    <property type="match status" value="1"/>
</dbReference>
<keyword evidence="7" id="KW-1133">Transmembrane helix</keyword>
<dbReference type="Pfam" id="PF07679">
    <property type="entry name" value="I-set"/>
    <property type="match status" value="1"/>
</dbReference>
<accession>A0A433SUU7</accession>
<feature type="region of interest" description="Disordered" evidence="6">
    <location>
        <begin position="419"/>
        <end position="476"/>
    </location>
</feature>
<feature type="chain" id="PRO_5019453209" description="Ig-like domain-containing protein" evidence="8">
    <location>
        <begin position="24"/>
        <end position="545"/>
    </location>
</feature>
<dbReference type="Proteomes" id="UP000271974">
    <property type="component" value="Unassembled WGS sequence"/>
</dbReference>
<dbReference type="PANTHER" id="PTHR45842:SF12">
    <property type="entry name" value="KEKKON 5, ISOFORM A"/>
    <property type="match status" value="1"/>
</dbReference>
<protein>
    <recommendedName>
        <fullName evidence="9">Ig-like domain-containing protein</fullName>
    </recommendedName>
</protein>
<feature type="region of interest" description="Disordered" evidence="6">
    <location>
        <begin position="512"/>
        <end position="545"/>
    </location>
</feature>
<feature type="domain" description="Ig-like" evidence="9">
    <location>
        <begin position="292"/>
        <end position="378"/>
    </location>
</feature>
<dbReference type="SMART" id="SM00409">
    <property type="entry name" value="IG"/>
    <property type="match status" value="1"/>
</dbReference>
<evidence type="ECO:0000259" key="9">
    <source>
        <dbReference type="PROSITE" id="PS50835"/>
    </source>
</evidence>
<dbReference type="OrthoDB" id="6153027at2759"/>
<keyword evidence="11" id="KW-1185">Reference proteome</keyword>
<dbReference type="SUPFAM" id="SSF48726">
    <property type="entry name" value="Immunoglobulin"/>
    <property type="match status" value="1"/>
</dbReference>
<keyword evidence="5" id="KW-0325">Glycoprotein</keyword>
<dbReference type="Gene3D" id="2.60.40.10">
    <property type="entry name" value="Immunoglobulins"/>
    <property type="match status" value="1"/>
</dbReference>
<dbReference type="Pfam" id="PF13855">
    <property type="entry name" value="LRR_8"/>
    <property type="match status" value="2"/>
</dbReference>
<evidence type="ECO:0000256" key="6">
    <source>
        <dbReference type="SAM" id="MobiDB-lite"/>
    </source>
</evidence>
<dbReference type="InterPro" id="IPR013098">
    <property type="entry name" value="Ig_I-set"/>
</dbReference>
<keyword evidence="7" id="KW-0472">Membrane</keyword>
<keyword evidence="7" id="KW-0812">Transmembrane</keyword>
<evidence type="ECO:0000313" key="10">
    <source>
        <dbReference type="EMBL" id="RUS73074.1"/>
    </source>
</evidence>
<evidence type="ECO:0000313" key="11">
    <source>
        <dbReference type="Proteomes" id="UP000271974"/>
    </source>
</evidence>
<keyword evidence="2 8" id="KW-0732">Signal</keyword>
<proteinExistence type="predicted"/>
<evidence type="ECO:0000256" key="5">
    <source>
        <dbReference type="ARBA" id="ARBA00023180"/>
    </source>
</evidence>
<dbReference type="SUPFAM" id="SSF52058">
    <property type="entry name" value="L domain-like"/>
    <property type="match status" value="1"/>
</dbReference>
<dbReference type="AlphaFoldDB" id="A0A433SUU7"/>
<dbReference type="InterPro" id="IPR003599">
    <property type="entry name" value="Ig_sub"/>
</dbReference>
<keyword evidence="4" id="KW-1015">Disulfide bond</keyword>
<dbReference type="EMBL" id="RQTK01000980">
    <property type="protein sequence ID" value="RUS73074.1"/>
    <property type="molecule type" value="Genomic_DNA"/>
</dbReference>
<dbReference type="PROSITE" id="PS50835">
    <property type="entry name" value="IG_LIKE"/>
    <property type="match status" value="1"/>
</dbReference>
<evidence type="ECO:0000256" key="2">
    <source>
        <dbReference type="ARBA" id="ARBA00022729"/>
    </source>
</evidence>
<feature type="transmembrane region" description="Helical" evidence="7">
    <location>
        <begin position="480"/>
        <end position="503"/>
    </location>
</feature>
<dbReference type="PANTHER" id="PTHR45842">
    <property type="entry name" value="SYNAPTIC ADHESION-LIKE MOLECULE SALM"/>
    <property type="match status" value="1"/>
</dbReference>
<evidence type="ECO:0000256" key="7">
    <source>
        <dbReference type="SAM" id="Phobius"/>
    </source>
</evidence>
<gene>
    <name evidence="10" type="ORF">EGW08_019171</name>
</gene>
<evidence type="ECO:0000256" key="3">
    <source>
        <dbReference type="ARBA" id="ARBA00022737"/>
    </source>
</evidence>
<sequence>MLDIITTTLSIYLLSAVTTAARGCPLDCVCSGGTTETRAMCSSPNIKTIPGNLSPATEILTIQGVQTSPIPLTGIVCSDFSNLTEVIHLKISFTLLTHVAEDAFFNLVKLKRLELDNNRLSSILPNTFSSLGSTLALVSLFNNRGLHLHHRTFWNLPSLREIYLSGLGLHEIDPLTFYGLSGLRTLDLSANELTYLSPGVLSSMPNLWSLDLAFNNFGSLDPLLERFFRRLRRLQLGGNRWQCNCLLKWLKKYPALVSPSNGADPVMCAGPPSLEFSHLLDLDDSLLTCAPPNIVSCPHTVSVPAGESHTIKCLVTGDPYPRITWTFADGTHLASGSYPGMPLEDRAAIFIKNVSLSMSGTVTLTAHNRLGTETAQITLIVRTSTTTTASTISTEAVRTTLKKISVSPSVSARASMPTNTMLPAMSSGPLTPATQKDRILPGAYPTRPDMKVAPTYDEGGAAGASQPPNRLPQPENNIPAIAAASAAGGAAVILAAVLAVWLCSRTPFATAARGGKVAPMSTDPEFRSSTQNGPERYAFDENSSV</sequence>
<keyword evidence="3" id="KW-0677">Repeat</keyword>
<feature type="signal peptide" evidence="8">
    <location>
        <begin position="1"/>
        <end position="23"/>
    </location>
</feature>
<evidence type="ECO:0000256" key="8">
    <source>
        <dbReference type="SAM" id="SignalP"/>
    </source>
</evidence>
<name>A0A433SUU7_ELYCH</name>
<keyword evidence="1" id="KW-0433">Leucine-rich repeat</keyword>
<evidence type="ECO:0000256" key="4">
    <source>
        <dbReference type="ARBA" id="ARBA00023157"/>
    </source>
</evidence>